<sequence>MHSFTSKKSWSVGLVAAMSSLSMACAAQEPESAKVAEALGAQGVSSEALWGLTCPTGGSMFAPGEVSLPERSEYRLTFSADGNTAYYHVDAAEAPFQAIYETHKVNGHFTPGQMVSFSGTYLDTDPFLSPDGQSLFFSSTRPITGTEERPDSDLWVVHKLPNGSWGEPQHLGPNINSDRMELYVSADRAGNLYYASGTFDSDFNIYRAERRGPGYAPAQKLPIAINSDDFWEYNSHISADGRVLIFASLNRPEGHGLGDLYASLNLGGGRWTKAINLGPKVNTEKDEFHPSLSVDGRRLYFVRQTWNPFVPSDFYELDTYCLLFQ</sequence>
<dbReference type="Proteomes" id="UP000663090">
    <property type="component" value="Chromosome"/>
</dbReference>
<reference evidence="2 3" key="1">
    <citation type="submission" date="2021-02" db="EMBL/GenBank/DDBJ databases">
        <title>De Novo genome assembly of isolated myxobacteria.</title>
        <authorList>
            <person name="Stevens D.C."/>
        </authorList>
    </citation>
    <scope>NUCLEOTIDE SEQUENCE [LARGE SCALE GENOMIC DNA]</scope>
    <source>
        <strain evidence="2 3">SCHIC003</strain>
    </source>
</reference>
<dbReference type="InterPro" id="IPR011659">
    <property type="entry name" value="WD40"/>
</dbReference>
<evidence type="ECO:0000313" key="2">
    <source>
        <dbReference type="EMBL" id="QSQ17735.1"/>
    </source>
</evidence>
<evidence type="ECO:0000256" key="1">
    <source>
        <dbReference type="SAM" id="SignalP"/>
    </source>
</evidence>
<gene>
    <name evidence="2" type="ORF">JY572_17615</name>
</gene>
<keyword evidence="3" id="KW-1185">Reference proteome</keyword>
<protein>
    <submittedName>
        <fullName evidence="2">PD40 domain-containing protein</fullName>
    </submittedName>
</protein>
<evidence type="ECO:0000313" key="3">
    <source>
        <dbReference type="Proteomes" id="UP000663090"/>
    </source>
</evidence>
<keyword evidence="1" id="KW-0732">Signal</keyword>
<proteinExistence type="predicted"/>
<organism evidence="2 3">
    <name type="scientific">Myxococcus landrumensis</name>
    <dbReference type="NCBI Taxonomy" id="2813577"/>
    <lineage>
        <taxon>Bacteria</taxon>
        <taxon>Pseudomonadati</taxon>
        <taxon>Myxococcota</taxon>
        <taxon>Myxococcia</taxon>
        <taxon>Myxococcales</taxon>
        <taxon>Cystobacterineae</taxon>
        <taxon>Myxococcaceae</taxon>
        <taxon>Myxococcus</taxon>
    </lineage>
</organism>
<dbReference type="SUPFAM" id="SSF82171">
    <property type="entry name" value="DPP6 N-terminal domain-like"/>
    <property type="match status" value="1"/>
</dbReference>
<feature type="chain" id="PRO_5045304740" evidence="1">
    <location>
        <begin position="27"/>
        <end position="325"/>
    </location>
</feature>
<dbReference type="Gene3D" id="2.120.10.30">
    <property type="entry name" value="TolB, C-terminal domain"/>
    <property type="match status" value="1"/>
</dbReference>
<feature type="signal peptide" evidence="1">
    <location>
        <begin position="1"/>
        <end position="26"/>
    </location>
</feature>
<dbReference type="PROSITE" id="PS51257">
    <property type="entry name" value="PROKAR_LIPOPROTEIN"/>
    <property type="match status" value="1"/>
</dbReference>
<name>A0ABX7NG47_9BACT</name>
<accession>A0ABX7NG47</accession>
<dbReference type="Pfam" id="PF07676">
    <property type="entry name" value="PD40"/>
    <property type="match status" value="2"/>
</dbReference>
<dbReference type="EMBL" id="CP071091">
    <property type="protein sequence ID" value="QSQ17735.1"/>
    <property type="molecule type" value="Genomic_DNA"/>
</dbReference>
<dbReference type="RefSeq" id="WP_206719354.1">
    <property type="nucleotide sequence ID" value="NZ_CP071091.1"/>
</dbReference>
<dbReference type="InterPro" id="IPR011042">
    <property type="entry name" value="6-blade_b-propeller_TolB-like"/>
</dbReference>